<protein>
    <submittedName>
        <fullName evidence="1">Uncharacterized protein</fullName>
    </submittedName>
</protein>
<evidence type="ECO:0000313" key="2">
    <source>
        <dbReference type="Proteomes" id="UP000319859"/>
    </source>
</evidence>
<proteinExistence type="predicted"/>
<dbReference type="PROSITE" id="PS51318">
    <property type="entry name" value="TAT"/>
    <property type="match status" value="1"/>
</dbReference>
<organism evidence="1 2">
    <name type="scientific">Nitrospirillum amazonense</name>
    <dbReference type="NCBI Taxonomy" id="28077"/>
    <lineage>
        <taxon>Bacteria</taxon>
        <taxon>Pseudomonadati</taxon>
        <taxon>Pseudomonadota</taxon>
        <taxon>Alphaproteobacteria</taxon>
        <taxon>Rhodospirillales</taxon>
        <taxon>Azospirillaceae</taxon>
        <taxon>Nitrospirillum</taxon>
    </lineage>
</organism>
<comment type="caution">
    <text evidence="1">The sequence shown here is derived from an EMBL/GenBank/DDBJ whole genome shotgun (WGS) entry which is preliminary data.</text>
</comment>
<dbReference type="EMBL" id="VITN01000019">
    <property type="protein sequence ID" value="TWB13871.1"/>
    <property type="molecule type" value="Genomic_DNA"/>
</dbReference>
<dbReference type="Pfam" id="PF10518">
    <property type="entry name" value="TAT_signal"/>
    <property type="match status" value="1"/>
</dbReference>
<dbReference type="Proteomes" id="UP000319859">
    <property type="component" value="Unassembled WGS sequence"/>
</dbReference>
<dbReference type="RefSeq" id="WP_281292043.1">
    <property type="nucleotide sequence ID" value="NZ_VITN01000019.1"/>
</dbReference>
<accession>A0A560EWX8</accession>
<evidence type="ECO:0000313" key="1">
    <source>
        <dbReference type="EMBL" id="TWB13871.1"/>
    </source>
</evidence>
<dbReference type="InterPro" id="IPR019546">
    <property type="entry name" value="TAT_signal_bac_arc"/>
</dbReference>
<dbReference type="InterPro" id="IPR006311">
    <property type="entry name" value="TAT_signal"/>
</dbReference>
<gene>
    <name evidence="1" type="ORF">FBZ89_11986</name>
</gene>
<sequence>MTTKSTPSRRTLLAGGLAVAAAPLLRPRRALQGLRAIPSLA</sequence>
<name>A0A560EWX8_9PROT</name>
<dbReference type="AlphaFoldDB" id="A0A560EWX8"/>
<reference evidence="1 2" key="1">
    <citation type="submission" date="2019-06" db="EMBL/GenBank/DDBJ databases">
        <title>Genomic Encyclopedia of Type Strains, Phase IV (KMG-V): Genome sequencing to study the core and pangenomes of soil and plant-associated prokaryotes.</title>
        <authorList>
            <person name="Whitman W."/>
        </authorList>
    </citation>
    <scope>NUCLEOTIDE SEQUENCE [LARGE SCALE GENOMIC DNA]</scope>
    <source>
        <strain evidence="1 2">BR 11880</strain>
    </source>
</reference>